<keyword evidence="3" id="KW-1185">Reference proteome</keyword>
<dbReference type="EMBL" id="BMLX01000004">
    <property type="protein sequence ID" value="GGP22948.1"/>
    <property type="molecule type" value="Genomic_DNA"/>
</dbReference>
<evidence type="ECO:0000313" key="3">
    <source>
        <dbReference type="Proteomes" id="UP000637267"/>
    </source>
</evidence>
<dbReference type="PANTHER" id="PTHR43718">
    <property type="entry name" value="LON PROTEASE"/>
    <property type="match status" value="1"/>
</dbReference>
<dbReference type="Pfam" id="PF00004">
    <property type="entry name" value="AAA"/>
    <property type="match status" value="1"/>
</dbReference>
<proteinExistence type="predicted"/>
<comment type="caution">
    <text evidence="2">The sequence shown here is derived from an EMBL/GenBank/DDBJ whole genome shotgun (WGS) entry which is preliminary data.</text>
</comment>
<dbReference type="Proteomes" id="UP000637267">
    <property type="component" value="Unassembled WGS sequence"/>
</dbReference>
<organism evidence="2 3">
    <name type="scientific">Silvimonas iriomotensis</name>
    <dbReference type="NCBI Taxonomy" id="449662"/>
    <lineage>
        <taxon>Bacteria</taxon>
        <taxon>Pseudomonadati</taxon>
        <taxon>Pseudomonadota</taxon>
        <taxon>Betaproteobacteria</taxon>
        <taxon>Neisseriales</taxon>
        <taxon>Chitinibacteraceae</taxon>
        <taxon>Silvimonas</taxon>
    </lineage>
</organism>
<dbReference type="InterPro" id="IPR027065">
    <property type="entry name" value="Lon_Prtase"/>
</dbReference>
<dbReference type="InterPro" id="IPR003959">
    <property type="entry name" value="ATPase_AAA_core"/>
</dbReference>
<evidence type="ECO:0000259" key="1">
    <source>
        <dbReference type="Pfam" id="PF00004"/>
    </source>
</evidence>
<sequence length="176" mass="19777">MVFELLAYQPLANPVIVLDELDKTDQQRQYDPLAALYTLLEPRSARDFIDLSIRDFAIDASHVNWIATANSIESIPAPLLSRMTVLHVQAPTPEQVAHIARQMYGRMRAESPWGAGFTPRLDDRVVDKLKNLPPRTLGLALKRALGRAAREEREHIRVGDVPDQVSSTRKPMGFLA</sequence>
<name>A0ABQ2PBP3_9NEIS</name>
<gene>
    <name evidence="2" type="ORF">GCM10010970_29480</name>
</gene>
<protein>
    <recommendedName>
        <fullName evidence="1">ATPase AAA-type core domain-containing protein</fullName>
    </recommendedName>
</protein>
<reference evidence="3" key="1">
    <citation type="journal article" date="2019" name="Int. J. Syst. Evol. Microbiol.">
        <title>The Global Catalogue of Microorganisms (GCM) 10K type strain sequencing project: providing services to taxonomists for standard genome sequencing and annotation.</title>
        <authorList>
            <consortium name="The Broad Institute Genomics Platform"/>
            <consortium name="The Broad Institute Genome Sequencing Center for Infectious Disease"/>
            <person name="Wu L."/>
            <person name="Ma J."/>
        </authorList>
    </citation>
    <scope>NUCLEOTIDE SEQUENCE [LARGE SCALE GENOMIC DNA]</scope>
    <source>
        <strain evidence="3">CGMCC 1.8859</strain>
    </source>
</reference>
<dbReference type="Gene3D" id="3.40.50.300">
    <property type="entry name" value="P-loop containing nucleotide triphosphate hydrolases"/>
    <property type="match status" value="1"/>
</dbReference>
<dbReference type="InterPro" id="IPR027417">
    <property type="entry name" value="P-loop_NTPase"/>
</dbReference>
<evidence type="ECO:0000313" key="2">
    <source>
        <dbReference type="EMBL" id="GGP22948.1"/>
    </source>
</evidence>
<accession>A0ABQ2PBP3</accession>
<dbReference type="SUPFAM" id="SSF52540">
    <property type="entry name" value="P-loop containing nucleoside triphosphate hydrolases"/>
    <property type="match status" value="1"/>
</dbReference>
<dbReference type="PANTHER" id="PTHR43718:SF2">
    <property type="entry name" value="LON PROTEASE HOMOLOG, MITOCHONDRIAL"/>
    <property type="match status" value="1"/>
</dbReference>
<feature type="domain" description="ATPase AAA-type core" evidence="1">
    <location>
        <begin position="11"/>
        <end position="85"/>
    </location>
</feature>